<comment type="cofactor">
    <cofactor evidence="1">
        <name>Mg(2+)</name>
        <dbReference type="ChEBI" id="CHEBI:18420"/>
    </cofactor>
</comment>
<dbReference type="Gene3D" id="3.90.79.10">
    <property type="entry name" value="Nucleoside Triphosphate Pyrophosphohydrolase"/>
    <property type="match status" value="1"/>
</dbReference>
<dbReference type="RefSeq" id="WP_229861711.1">
    <property type="nucleotide sequence ID" value="NZ_BNAP01000002.1"/>
</dbReference>
<name>A0A8J3H5A1_9RHOB</name>
<keyword evidence="2" id="KW-0378">Hydrolase</keyword>
<reference evidence="4" key="1">
    <citation type="journal article" date="2014" name="Int. J. Syst. Evol. Microbiol.">
        <title>Complete genome sequence of Corynebacterium casei LMG S-19264T (=DSM 44701T), isolated from a smear-ripened cheese.</title>
        <authorList>
            <consortium name="US DOE Joint Genome Institute (JGI-PGF)"/>
            <person name="Walter F."/>
            <person name="Albersmeier A."/>
            <person name="Kalinowski J."/>
            <person name="Ruckert C."/>
        </authorList>
    </citation>
    <scope>NUCLEOTIDE SEQUENCE</scope>
    <source>
        <strain evidence="4">CGMCC 1.7081</strain>
    </source>
</reference>
<evidence type="ECO:0000313" key="4">
    <source>
        <dbReference type="EMBL" id="GHG81896.1"/>
    </source>
</evidence>
<proteinExistence type="predicted"/>
<evidence type="ECO:0000256" key="2">
    <source>
        <dbReference type="ARBA" id="ARBA00022801"/>
    </source>
</evidence>
<comment type="caution">
    <text evidence="4">The sequence shown here is derived from an EMBL/GenBank/DDBJ whole genome shotgun (WGS) entry which is preliminary data.</text>
</comment>
<dbReference type="InterPro" id="IPR000086">
    <property type="entry name" value="NUDIX_hydrolase_dom"/>
</dbReference>
<feature type="domain" description="Nudix hydrolase" evidence="3">
    <location>
        <begin position="10"/>
        <end position="139"/>
    </location>
</feature>
<keyword evidence="5" id="KW-1185">Reference proteome</keyword>
<dbReference type="AlphaFoldDB" id="A0A8J3H5A1"/>
<dbReference type="InterPro" id="IPR015797">
    <property type="entry name" value="NUDIX_hydrolase-like_dom_sf"/>
</dbReference>
<dbReference type="InterPro" id="IPR020084">
    <property type="entry name" value="NUDIX_hydrolase_CS"/>
</dbReference>
<dbReference type="EMBL" id="BNAP01000002">
    <property type="protein sequence ID" value="GHG81896.1"/>
    <property type="molecule type" value="Genomic_DNA"/>
</dbReference>
<sequence length="145" mass="16252">MTNSDMTGATDFAGSKLALFLGPELVVILRDDKPDIPWPGHWDFPGGGREGAESPLDCALRETSEEIGLVLTPEQVSWGTSYLRPHGRVWFFAAHQPAWRVDDLRLGDEGQEWRLMSPETYCNHPLAVPHFAEQLSQYLAYLQGN</sequence>
<protein>
    <submittedName>
        <fullName evidence="4">NUDIX domain-containing protein</fullName>
    </submittedName>
</protein>
<dbReference type="SUPFAM" id="SSF55811">
    <property type="entry name" value="Nudix"/>
    <property type="match status" value="1"/>
</dbReference>
<dbReference type="PROSITE" id="PS00893">
    <property type="entry name" value="NUDIX_BOX"/>
    <property type="match status" value="1"/>
</dbReference>
<reference evidence="4" key="2">
    <citation type="submission" date="2020-09" db="EMBL/GenBank/DDBJ databases">
        <authorList>
            <person name="Sun Q."/>
            <person name="Zhou Y."/>
        </authorList>
    </citation>
    <scope>NUCLEOTIDE SEQUENCE</scope>
    <source>
        <strain evidence="4">CGMCC 1.7081</strain>
    </source>
</reference>
<dbReference type="Pfam" id="PF00293">
    <property type="entry name" value="NUDIX"/>
    <property type="match status" value="1"/>
</dbReference>
<evidence type="ECO:0000259" key="3">
    <source>
        <dbReference type="PROSITE" id="PS51462"/>
    </source>
</evidence>
<dbReference type="CDD" id="cd04682">
    <property type="entry name" value="NUDIX_Hydrolase"/>
    <property type="match status" value="1"/>
</dbReference>
<gene>
    <name evidence="4" type="ORF">GCM10010961_05990</name>
</gene>
<accession>A0A8J3H5A1</accession>
<dbReference type="GO" id="GO:0016787">
    <property type="term" value="F:hydrolase activity"/>
    <property type="evidence" value="ECO:0007669"/>
    <property type="project" value="UniProtKB-KW"/>
</dbReference>
<organism evidence="4 5">
    <name type="scientific">Pseudodonghicola xiamenensis</name>
    <dbReference type="NCBI Taxonomy" id="337702"/>
    <lineage>
        <taxon>Bacteria</taxon>
        <taxon>Pseudomonadati</taxon>
        <taxon>Pseudomonadota</taxon>
        <taxon>Alphaproteobacteria</taxon>
        <taxon>Rhodobacterales</taxon>
        <taxon>Paracoccaceae</taxon>
        <taxon>Pseudodonghicola</taxon>
    </lineage>
</organism>
<dbReference type="Proteomes" id="UP000611500">
    <property type="component" value="Unassembled WGS sequence"/>
</dbReference>
<evidence type="ECO:0000313" key="5">
    <source>
        <dbReference type="Proteomes" id="UP000611500"/>
    </source>
</evidence>
<evidence type="ECO:0000256" key="1">
    <source>
        <dbReference type="ARBA" id="ARBA00001946"/>
    </source>
</evidence>
<dbReference type="PROSITE" id="PS51462">
    <property type="entry name" value="NUDIX"/>
    <property type="match status" value="1"/>
</dbReference>